<evidence type="ECO:0000259" key="3">
    <source>
        <dbReference type="Pfam" id="PF25818"/>
    </source>
</evidence>
<dbReference type="PANTHER" id="PTHR13633:SF3">
    <property type="entry name" value="MITOCHONDRIAL TRANSCRIPTION RESCUE FACTOR 1"/>
    <property type="match status" value="1"/>
</dbReference>
<dbReference type="GeneID" id="107226324"/>
<dbReference type="PROSITE" id="PS50889">
    <property type="entry name" value="S4"/>
    <property type="match status" value="1"/>
</dbReference>
<accession>A0ABM3GJ09</accession>
<keyword evidence="1" id="KW-0694">RNA-binding</keyword>
<keyword evidence="4" id="KW-1185">Reference proteome</keyword>
<gene>
    <name evidence="5" type="primary">LOC107226324</name>
</gene>
<feature type="region of interest" description="Disordered" evidence="2">
    <location>
        <begin position="64"/>
        <end position="84"/>
    </location>
</feature>
<sequence>MLCRRLIFSVLEKRYLYSGVQATYVTFRYTDKCCNLKQSIICNDIASRERNLKIIKRFKHAGKKSNAKQSEEDDDEDDDDVATQQDKTLPTISVRVTSLRADLLLKAGLNIARNKVETAFYESKIRVNGKKLLKKSSQVYIGDEIDLIRGPSPTNPNFLLVSRVQLLDAKGDNENENIRVKLTRHKSLVIENYDEPWKPTASTDS</sequence>
<dbReference type="SUPFAM" id="SSF55174">
    <property type="entry name" value="Alpha-L RNA-binding motif"/>
    <property type="match status" value="1"/>
</dbReference>
<reference evidence="5" key="1">
    <citation type="submission" date="2025-08" db="UniProtKB">
        <authorList>
            <consortium name="RefSeq"/>
        </authorList>
    </citation>
    <scope>IDENTIFICATION</scope>
    <source>
        <tissue evidence="5">Thorax and Abdomen</tissue>
    </source>
</reference>
<dbReference type="Pfam" id="PF25818">
    <property type="entry name" value="MTRES1_C"/>
    <property type="match status" value="1"/>
</dbReference>
<evidence type="ECO:0000256" key="2">
    <source>
        <dbReference type="SAM" id="MobiDB-lite"/>
    </source>
</evidence>
<evidence type="ECO:0000256" key="1">
    <source>
        <dbReference type="PROSITE-ProRule" id="PRU00182"/>
    </source>
</evidence>
<organism evidence="4 5">
    <name type="scientific">Neodiprion lecontei</name>
    <name type="common">Redheaded pine sawfly</name>
    <dbReference type="NCBI Taxonomy" id="441921"/>
    <lineage>
        <taxon>Eukaryota</taxon>
        <taxon>Metazoa</taxon>
        <taxon>Ecdysozoa</taxon>
        <taxon>Arthropoda</taxon>
        <taxon>Hexapoda</taxon>
        <taxon>Insecta</taxon>
        <taxon>Pterygota</taxon>
        <taxon>Neoptera</taxon>
        <taxon>Endopterygota</taxon>
        <taxon>Hymenoptera</taxon>
        <taxon>Tenthredinoidea</taxon>
        <taxon>Diprionidae</taxon>
        <taxon>Diprioninae</taxon>
        <taxon>Neodiprion</taxon>
    </lineage>
</organism>
<protein>
    <submittedName>
        <fullName evidence="5">Mitochondrial transcription rescue factor 1</fullName>
    </submittedName>
</protein>
<dbReference type="PANTHER" id="PTHR13633">
    <property type="entry name" value="MITOCHONDRIAL TRANSCRIPTION RESCUE FACTOR 1"/>
    <property type="match status" value="1"/>
</dbReference>
<feature type="domain" description="Mitochondrial transcription rescue factor 1 C-terminal" evidence="3">
    <location>
        <begin position="94"/>
        <end position="190"/>
    </location>
</feature>
<feature type="compositionally biased region" description="Acidic residues" evidence="2">
    <location>
        <begin position="71"/>
        <end position="81"/>
    </location>
</feature>
<proteinExistence type="predicted"/>
<evidence type="ECO:0000313" key="4">
    <source>
        <dbReference type="Proteomes" id="UP000829291"/>
    </source>
</evidence>
<dbReference type="RefSeq" id="XP_046600260.1">
    <property type="nucleotide sequence ID" value="XM_046744304.1"/>
</dbReference>
<name>A0ABM3GJ09_NEOLC</name>
<dbReference type="InterPro" id="IPR057896">
    <property type="entry name" value="MTRES1_C"/>
</dbReference>
<dbReference type="Proteomes" id="UP000829291">
    <property type="component" value="Chromosome 1"/>
</dbReference>
<evidence type="ECO:0000313" key="5">
    <source>
        <dbReference type="RefSeq" id="XP_046600260.1"/>
    </source>
</evidence>